<sequence>MTDAFDRWIEWAKKPPGERPGLPSEIHATLRSLPREDRADRQKVNAAVEHRAELSRTRRTAWVYLNDYESGKQRNVGDQEWVKVFASAEAADRWFDKHDPEGVAWEYEIEGGQRQTSVWIYLADENSRAIGDTSWARLFASKQAADKWLQHNAPNDGGGLEPVGGLQGAASPGAAVRIPADRRAGLQDRHPSGHRDDQPRSRQGRDHRARDGQVRLGWSDRRRP</sequence>
<dbReference type="RefSeq" id="WP_122404519.1">
    <property type="nucleotide sequence ID" value="NZ_LS398110.1"/>
</dbReference>
<organism evidence="2 3">
    <name type="scientific">Bradyrhizobium vignae</name>
    <dbReference type="NCBI Taxonomy" id="1549949"/>
    <lineage>
        <taxon>Bacteria</taxon>
        <taxon>Pseudomonadati</taxon>
        <taxon>Pseudomonadota</taxon>
        <taxon>Alphaproteobacteria</taxon>
        <taxon>Hyphomicrobiales</taxon>
        <taxon>Nitrobacteraceae</taxon>
        <taxon>Bradyrhizobium</taxon>
    </lineage>
</organism>
<proteinExistence type="predicted"/>
<feature type="compositionally biased region" description="Gly residues" evidence="1">
    <location>
        <begin position="156"/>
        <end position="167"/>
    </location>
</feature>
<feature type="region of interest" description="Disordered" evidence="1">
    <location>
        <begin position="150"/>
        <end position="224"/>
    </location>
</feature>
<gene>
    <name evidence="2" type="ORF">BRAD3257_6109</name>
</gene>
<protein>
    <submittedName>
        <fullName evidence="2">Uncharacterized protein</fullName>
    </submittedName>
</protein>
<evidence type="ECO:0000313" key="2">
    <source>
        <dbReference type="EMBL" id="SPP97027.1"/>
    </source>
</evidence>
<accession>A0A2U3Q6J7</accession>
<name>A0A2U3Q6J7_9BRAD</name>
<dbReference type="OrthoDB" id="8239675at2"/>
<dbReference type="AlphaFoldDB" id="A0A2U3Q6J7"/>
<dbReference type="EMBL" id="LS398110">
    <property type="protein sequence ID" value="SPP97027.1"/>
    <property type="molecule type" value="Genomic_DNA"/>
</dbReference>
<feature type="compositionally biased region" description="Basic and acidic residues" evidence="1">
    <location>
        <begin position="179"/>
        <end position="224"/>
    </location>
</feature>
<dbReference type="Proteomes" id="UP000246085">
    <property type="component" value="Chromosome BRAD3257"/>
</dbReference>
<accession>A0A4V1KVH6</accession>
<evidence type="ECO:0000313" key="3">
    <source>
        <dbReference type="Proteomes" id="UP000246085"/>
    </source>
</evidence>
<evidence type="ECO:0000256" key="1">
    <source>
        <dbReference type="SAM" id="MobiDB-lite"/>
    </source>
</evidence>
<dbReference type="KEGG" id="bvz:BRAD3257_6109"/>
<reference evidence="2 3" key="1">
    <citation type="submission" date="2018-03" db="EMBL/GenBank/DDBJ databases">
        <authorList>
            <person name="Gully D."/>
        </authorList>
    </citation>
    <scope>NUCLEOTIDE SEQUENCE [LARGE SCALE GENOMIC DNA]</scope>
    <source>
        <strain evidence="2">ORS3257</strain>
    </source>
</reference>